<dbReference type="STRING" id="984262.SGRA_3674"/>
<dbReference type="AlphaFoldDB" id="H6L6W5"/>
<feature type="region of interest" description="Disordered" evidence="1">
    <location>
        <begin position="1"/>
        <end position="76"/>
    </location>
</feature>
<protein>
    <submittedName>
        <fullName evidence="2">Uncharacterized protein</fullName>
    </submittedName>
</protein>
<name>H6L6W5_SAPGL</name>
<proteinExistence type="predicted"/>
<accession>H6L6W5</accession>
<dbReference type="KEGG" id="sgn:SGRA_3674"/>
<dbReference type="Proteomes" id="UP000007519">
    <property type="component" value="Chromosome"/>
</dbReference>
<sequence>MRPFLPPRDKPLGDEQQAAKPPQRSEATGLAMVGSAAKPQTKRALPAQGRASSELPNVAPTSEARRRPQKHQKNVS</sequence>
<evidence type="ECO:0000313" key="3">
    <source>
        <dbReference type="Proteomes" id="UP000007519"/>
    </source>
</evidence>
<dbReference type="EMBL" id="CP002831">
    <property type="protein sequence ID" value="AFC26395.1"/>
    <property type="molecule type" value="Genomic_DNA"/>
</dbReference>
<dbReference type="HOGENOM" id="CLU_2652374_0_0_10"/>
<feature type="compositionally biased region" description="Basic residues" evidence="1">
    <location>
        <begin position="67"/>
        <end position="76"/>
    </location>
</feature>
<gene>
    <name evidence="2" type="ordered locus">SGRA_3674</name>
</gene>
<evidence type="ECO:0000313" key="2">
    <source>
        <dbReference type="EMBL" id="AFC26395.1"/>
    </source>
</evidence>
<organism evidence="2 3">
    <name type="scientific">Saprospira grandis (strain Lewin)</name>
    <dbReference type="NCBI Taxonomy" id="984262"/>
    <lineage>
        <taxon>Bacteria</taxon>
        <taxon>Pseudomonadati</taxon>
        <taxon>Bacteroidota</taxon>
        <taxon>Saprospiria</taxon>
        <taxon>Saprospirales</taxon>
        <taxon>Saprospiraceae</taxon>
        <taxon>Saprospira</taxon>
    </lineage>
</organism>
<evidence type="ECO:0000256" key="1">
    <source>
        <dbReference type="SAM" id="MobiDB-lite"/>
    </source>
</evidence>
<keyword evidence="3" id="KW-1185">Reference proteome</keyword>
<reference evidence="2 3" key="1">
    <citation type="journal article" date="2012" name="Stand. Genomic Sci.">
        <title>Complete genome sequencing and analysis of Saprospira grandis str. Lewin, a predatory marine bacterium.</title>
        <authorList>
            <person name="Saw J.H."/>
            <person name="Yuryev A."/>
            <person name="Kanbe M."/>
            <person name="Hou S."/>
            <person name="Young A.G."/>
            <person name="Aizawa S."/>
            <person name="Alam M."/>
        </authorList>
    </citation>
    <scope>NUCLEOTIDE SEQUENCE [LARGE SCALE GENOMIC DNA]</scope>
    <source>
        <strain evidence="2 3">Lewin</strain>
    </source>
</reference>